<feature type="transmembrane region" description="Helical" evidence="11">
    <location>
        <begin position="1041"/>
        <end position="1062"/>
    </location>
</feature>
<protein>
    <submittedName>
        <fullName evidence="14">NPC intracellular sterol transporter 1-related protein 1</fullName>
    </submittedName>
</protein>
<feature type="transmembrane region" description="Helical" evidence="11">
    <location>
        <begin position="344"/>
        <end position="364"/>
    </location>
</feature>
<feature type="transmembrane region" description="Helical" evidence="11">
    <location>
        <begin position="765"/>
        <end position="784"/>
    </location>
</feature>
<evidence type="ECO:0000256" key="12">
    <source>
        <dbReference type="SAM" id="SignalP"/>
    </source>
</evidence>
<dbReference type="PANTHER" id="PTHR45727">
    <property type="entry name" value="NPC INTRACELLULAR CHOLESTEROL TRANSPORTER 1"/>
    <property type="match status" value="1"/>
</dbReference>
<comment type="subcellular location">
    <subcellularLocation>
        <location evidence="1">Membrane</location>
        <topology evidence="1">Multi-pass membrane protein</topology>
    </subcellularLocation>
</comment>
<accession>A0ABR4NXN4</accession>
<feature type="transmembrane region" description="Helical" evidence="11">
    <location>
        <begin position="697"/>
        <end position="723"/>
    </location>
</feature>
<evidence type="ECO:0000256" key="6">
    <source>
        <dbReference type="ARBA" id="ARBA00022989"/>
    </source>
</evidence>
<dbReference type="Gene3D" id="1.20.1640.10">
    <property type="entry name" value="Multidrug efflux transporter AcrB transmembrane domain"/>
    <property type="match status" value="2"/>
</dbReference>
<feature type="transmembrane region" description="Helical" evidence="11">
    <location>
        <begin position="1146"/>
        <end position="1169"/>
    </location>
</feature>
<feature type="transmembrane region" description="Helical" evidence="11">
    <location>
        <begin position="590"/>
        <end position="614"/>
    </location>
</feature>
<comment type="caution">
    <text evidence="14">The sequence shown here is derived from an EMBL/GenBank/DDBJ whole genome shotgun (WGS) entry which is preliminary data.</text>
</comment>
<feature type="transmembrane region" description="Helical" evidence="11">
    <location>
        <begin position="260"/>
        <end position="282"/>
    </location>
</feature>
<sequence length="1179" mass="133314">MWLVLWFMALFIPQIITAESGEARCAMYDNCGKKSLFGAQLPCPVEDVHFVPGVIDEETKELMVNTCGEKWNDVDVLCCSKDQIEALRSNLKKAQMIISSCPACLENFNELFCHFTCAPNQRDFVKVIKKDKSSDGREVVDELNLYMNSSWASIFYDSCKDVKFSATNGYAMDLIGGGAKNYTQFLKFLGDKKPALGGSPFQINYVYDIDSEKEYNLFNSTVYNCNDPDYKCSCSDCELSCPKLEPLKGGRCSVGPLPCFSFSVILLYIALFTALAVWYALLKTASNHTRAFLAREDYADFEDDSDQSSRNLLFNNLETKKYVINEKISNMVAKWTNLTISAPVVTLSIVSIVLGFFALLLYLYGELERDPVNLWVSKNSEKYQEKLYFDEHFGPFYRTQQLFVVNETGPVLSEYETFKWWFEVEKYITESLVTDEGVSYQDLCFRPTEDSTCVIESFAQYFPDGIPAENSWQTQLESCSKFPVNCLPTFQQPLKENLLFSGDALNSKAFVITFLLSNHTESATKWENQLEKYLLNLELPGGLRMSFNTESSLEKELNKNNDIYVVLISYFMMFLYASWALKNKRGRNRFWLGFSGILVVIFSVLCSAGLLSYLGIKSTLIIAEVIPFLILAIGIDNIFLITHEYDRVRLLHAQDSIESNITAAISHISPSIVASLLCQAGCFLIAAFVSMPAVRNFALYSALSVLFNVILQLTAYVPILVLYEKWLDRSSITLEENTESPPNWKIKEDTIFQSIAKKVLSLRKLVLIGFFGFSMMAVIFLPGIKYGLDQTLAVPKTSYLVDYFNDVYEYLNVGPPVYFVVKDLDLTTRKDQKKLCGKFTTCNENSVANILEQERTRSTIVEPLANWYDDFMSFLNPDLDQCCRFKKGSDEVCPPYFPPRRCETCYEQGEWKNNMEGFPEGSDFMKYFGIWIQAPSEPCALGGKAPYSNSIAYNDTSIISSTFRTSHMPLRSQDDFIEAYNDAIRITESFDLDIFAYSPFYIYFVQYRDLGKKTITLISIAIALIFVMSGFLLGSIRTASILTLTVMMIIIDIGFVMAVSGINLNAVSLVNLIICIGLGVEFCVHIARAFTVISRETKNTRMARVEYAIETVGETVFNGITITKLIGVCVLAFAQSRIFDVFYFRMWFALICLASVHALLFLPALLSVAGGSSYIDGSK</sequence>
<dbReference type="Pfam" id="PF22314">
    <property type="entry name" value="NPC1_MLD"/>
    <property type="match status" value="1"/>
</dbReference>
<comment type="similarity">
    <text evidence="2">Belongs to the patched family.</text>
</comment>
<dbReference type="InterPro" id="IPR032190">
    <property type="entry name" value="NPC1_N"/>
</dbReference>
<feature type="chain" id="PRO_5046933270" evidence="12">
    <location>
        <begin position="19"/>
        <end position="1179"/>
    </location>
</feature>
<dbReference type="SUPFAM" id="SSF82866">
    <property type="entry name" value="Multidrug efflux transporter AcrB transmembrane domain"/>
    <property type="match status" value="2"/>
</dbReference>
<feature type="signal peptide" evidence="12">
    <location>
        <begin position="1"/>
        <end position="18"/>
    </location>
</feature>
<evidence type="ECO:0000256" key="9">
    <source>
        <dbReference type="ARBA" id="ARBA00023157"/>
    </source>
</evidence>
<evidence type="ECO:0000256" key="8">
    <source>
        <dbReference type="ARBA" id="ARBA00023136"/>
    </source>
</evidence>
<dbReference type="Pfam" id="PF16414">
    <property type="entry name" value="NPC1_N"/>
    <property type="match status" value="1"/>
</dbReference>
<organism evidence="14 15">
    <name type="scientific">Nakaseomyces bracarensis</name>
    <dbReference type="NCBI Taxonomy" id="273131"/>
    <lineage>
        <taxon>Eukaryota</taxon>
        <taxon>Fungi</taxon>
        <taxon>Dikarya</taxon>
        <taxon>Ascomycota</taxon>
        <taxon>Saccharomycotina</taxon>
        <taxon>Saccharomycetes</taxon>
        <taxon>Saccharomycetales</taxon>
        <taxon>Saccharomycetaceae</taxon>
        <taxon>Nakaseomyces</taxon>
    </lineage>
</organism>
<evidence type="ECO:0000256" key="7">
    <source>
        <dbReference type="ARBA" id="ARBA00023055"/>
    </source>
</evidence>
<keyword evidence="3" id="KW-0813">Transport</keyword>
<dbReference type="EMBL" id="JBEVYD010000004">
    <property type="protein sequence ID" value="KAL3233626.1"/>
    <property type="molecule type" value="Genomic_DNA"/>
</dbReference>
<keyword evidence="5 12" id="KW-0732">Signal</keyword>
<feature type="domain" description="SSD" evidence="13">
    <location>
        <begin position="562"/>
        <end position="722"/>
    </location>
</feature>
<dbReference type="PROSITE" id="PS50156">
    <property type="entry name" value="SSD"/>
    <property type="match status" value="1"/>
</dbReference>
<keyword evidence="4 11" id="KW-0812">Transmembrane</keyword>
<evidence type="ECO:0000256" key="10">
    <source>
        <dbReference type="ARBA" id="ARBA00023180"/>
    </source>
</evidence>
<evidence type="ECO:0000259" key="13">
    <source>
        <dbReference type="PROSITE" id="PS50156"/>
    </source>
</evidence>
<dbReference type="Proteomes" id="UP001623330">
    <property type="component" value="Unassembled WGS sequence"/>
</dbReference>
<feature type="transmembrane region" description="Helical" evidence="11">
    <location>
        <begin position="1068"/>
        <end position="1094"/>
    </location>
</feature>
<evidence type="ECO:0000256" key="1">
    <source>
        <dbReference type="ARBA" id="ARBA00004141"/>
    </source>
</evidence>
<feature type="transmembrane region" description="Helical" evidence="11">
    <location>
        <begin position="1115"/>
        <end position="1134"/>
    </location>
</feature>
<keyword evidence="7" id="KW-0445">Lipid transport</keyword>
<gene>
    <name evidence="14" type="ORF">RNJ44_03666</name>
</gene>
<dbReference type="Pfam" id="PF12349">
    <property type="entry name" value="Sterol-sensing"/>
    <property type="match status" value="1"/>
</dbReference>
<evidence type="ECO:0000256" key="11">
    <source>
        <dbReference type="SAM" id="Phobius"/>
    </source>
</evidence>
<evidence type="ECO:0000256" key="4">
    <source>
        <dbReference type="ARBA" id="ARBA00022692"/>
    </source>
</evidence>
<keyword evidence="9" id="KW-1015">Disulfide bond</keyword>
<keyword evidence="8 11" id="KW-0472">Membrane</keyword>
<feature type="transmembrane region" description="Helical" evidence="11">
    <location>
        <begin position="672"/>
        <end position="691"/>
    </location>
</feature>
<dbReference type="PANTHER" id="PTHR45727:SF2">
    <property type="entry name" value="NPC INTRACELLULAR CHOLESTEROL TRANSPORTER 1"/>
    <property type="match status" value="1"/>
</dbReference>
<evidence type="ECO:0000313" key="14">
    <source>
        <dbReference type="EMBL" id="KAL3233626.1"/>
    </source>
</evidence>
<evidence type="ECO:0000256" key="2">
    <source>
        <dbReference type="ARBA" id="ARBA00005585"/>
    </source>
</evidence>
<feature type="transmembrane region" description="Helical" evidence="11">
    <location>
        <begin position="563"/>
        <end position="581"/>
    </location>
</feature>
<proteinExistence type="inferred from homology"/>
<dbReference type="InterPro" id="IPR053956">
    <property type="entry name" value="NPC1_MLD"/>
</dbReference>
<feature type="transmembrane region" description="Helical" evidence="11">
    <location>
        <begin position="620"/>
        <end position="641"/>
    </location>
</feature>
<evidence type="ECO:0000256" key="5">
    <source>
        <dbReference type="ARBA" id="ARBA00022729"/>
    </source>
</evidence>
<keyword evidence="6 11" id="KW-1133">Transmembrane helix</keyword>
<evidence type="ECO:0000313" key="15">
    <source>
        <dbReference type="Proteomes" id="UP001623330"/>
    </source>
</evidence>
<name>A0ABR4NXN4_9SACH</name>
<dbReference type="InterPro" id="IPR000731">
    <property type="entry name" value="SSD"/>
</dbReference>
<keyword evidence="15" id="KW-1185">Reference proteome</keyword>
<reference evidence="14 15" key="1">
    <citation type="submission" date="2024-05" db="EMBL/GenBank/DDBJ databases">
        <title>Long read based assembly of the Candida bracarensis genome reveals expanded adhesin content.</title>
        <authorList>
            <person name="Marcet-Houben M."/>
            <person name="Ksiezopolska E."/>
            <person name="Gabaldon T."/>
        </authorList>
    </citation>
    <scope>NUCLEOTIDE SEQUENCE [LARGE SCALE GENOMIC DNA]</scope>
    <source>
        <strain evidence="14 15">CBM6</strain>
    </source>
</reference>
<dbReference type="InterPro" id="IPR053958">
    <property type="entry name" value="HMGCR/SNAP/NPC1-like_SSD"/>
</dbReference>
<feature type="transmembrane region" description="Helical" evidence="11">
    <location>
        <begin position="1015"/>
        <end position="1034"/>
    </location>
</feature>
<keyword evidence="10" id="KW-0325">Glycoprotein</keyword>
<evidence type="ECO:0000256" key="3">
    <source>
        <dbReference type="ARBA" id="ARBA00022448"/>
    </source>
</evidence>